<keyword evidence="2" id="KW-0472">Membrane</keyword>
<sequence length="124" mass="14259">MNKLFSLGVAGLLLAVYKILEYFHLFRIVQVILVLAIFVALCYGLSPIFNFFFGGGSSGSSSYKYSSDEEEKLKNEEANKKIKEMEYKTKKSELEWKRSAGNITQREYDNLMKDLNNEYGKSGW</sequence>
<proteinExistence type="predicted"/>
<dbReference type="EMBL" id="AFQD01000517">
    <property type="protein sequence ID" value="EGQ78105.1"/>
    <property type="molecule type" value="Genomic_DNA"/>
</dbReference>
<dbReference type="PATRIC" id="fig|997347.4.peg.2195"/>
<keyword evidence="4" id="KW-1185">Reference proteome</keyword>
<evidence type="ECO:0000313" key="4">
    <source>
        <dbReference type="Proteomes" id="UP000005392"/>
    </source>
</evidence>
<accession>F9ER71</accession>
<feature type="transmembrane region" description="Helical" evidence="2">
    <location>
        <begin position="28"/>
        <end position="53"/>
    </location>
</feature>
<gene>
    <name evidence="3" type="ORF">HMPREF9094_2426</name>
</gene>
<name>F9ER71_9FUSO</name>
<reference evidence="3 4" key="1">
    <citation type="submission" date="2011-05" db="EMBL/GenBank/DDBJ databases">
        <authorList>
            <person name="Muzny D."/>
            <person name="Qin X."/>
            <person name="Deng J."/>
            <person name="Jiang H."/>
            <person name="Liu Y."/>
            <person name="Qu J."/>
            <person name="Song X.-Z."/>
            <person name="Zhang L."/>
            <person name="Thornton R."/>
            <person name="Coyle M."/>
            <person name="Francisco L."/>
            <person name="Jackson L."/>
            <person name="Javaid M."/>
            <person name="Korchina V."/>
            <person name="Kovar C."/>
            <person name="Mata R."/>
            <person name="Mathew T."/>
            <person name="Ngo R."/>
            <person name="Nguyen L."/>
            <person name="Nguyen N."/>
            <person name="Okwuonu G."/>
            <person name="Ongeri F."/>
            <person name="Pham C."/>
            <person name="Simmons D."/>
            <person name="Wilczek-Boney K."/>
            <person name="Hale W."/>
            <person name="Jakkamsetti A."/>
            <person name="Pham P."/>
            <person name="Ruth R."/>
            <person name="San Lucas F."/>
            <person name="Warren J."/>
            <person name="Zhang J."/>
            <person name="Zhao Z."/>
            <person name="Zhou C."/>
            <person name="Zhu D."/>
            <person name="Lee S."/>
            <person name="Bess C."/>
            <person name="Blankenburg K."/>
            <person name="Forbes L."/>
            <person name="Fu Q."/>
            <person name="Gubbala S."/>
            <person name="Hirani K."/>
            <person name="Jayaseelan J.C."/>
            <person name="Lara F."/>
            <person name="Munidasa M."/>
            <person name="Palculict T."/>
            <person name="Patil S."/>
            <person name="Pu L.-L."/>
            <person name="Saada N."/>
            <person name="Tang L."/>
            <person name="Weissenberger G."/>
            <person name="Zhu Y."/>
            <person name="Hemphill L."/>
            <person name="Shang Y."/>
            <person name="Youmans B."/>
            <person name="Ayvaz T."/>
            <person name="Ross M."/>
            <person name="Santibanez J."/>
            <person name="Aqrawi P."/>
            <person name="Gross S."/>
            <person name="Joshi V."/>
            <person name="Fowler G."/>
            <person name="Nazareth L."/>
            <person name="Reid J."/>
            <person name="Worley K."/>
            <person name="Petrosino J."/>
            <person name="Highlander S."/>
            <person name="Gibbs R."/>
        </authorList>
    </citation>
    <scope>NUCLEOTIDE SEQUENCE [LARGE SCALE GENOMIC DNA]</scope>
    <source>
        <strain evidence="3 4">ATCC 51191</strain>
    </source>
</reference>
<feature type="coiled-coil region" evidence="1">
    <location>
        <begin position="66"/>
        <end position="95"/>
    </location>
</feature>
<evidence type="ECO:0000256" key="2">
    <source>
        <dbReference type="SAM" id="Phobius"/>
    </source>
</evidence>
<evidence type="ECO:0000313" key="3">
    <source>
        <dbReference type="EMBL" id="EGQ78105.1"/>
    </source>
</evidence>
<comment type="caution">
    <text evidence="3">The sequence shown here is derived from an EMBL/GenBank/DDBJ whole genome shotgun (WGS) entry which is preliminary data.</text>
</comment>
<protein>
    <recommendedName>
        <fullName evidence="5">SHOCT domain-containing protein</fullName>
    </recommendedName>
</protein>
<dbReference type="Proteomes" id="UP000005392">
    <property type="component" value="Unassembled WGS sequence"/>
</dbReference>
<evidence type="ECO:0000256" key="1">
    <source>
        <dbReference type="SAM" id="Coils"/>
    </source>
</evidence>
<dbReference type="AlphaFoldDB" id="F9ER71"/>
<keyword evidence="2" id="KW-0812">Transmembrane</keyword>
<dbReference type="HOGENOM" id="CLU_2180023_0_0_0"/>
<organism evidence="3 4">
    <name type="scientific">Fusobacterium animalis ATCC 51191</name>
    <dbReference type="NCBI Taxonomy" id="997347"/>
    <lineage>
        <taxon>Bacteria</taxon>
        <taxon>Fusobacteriati</taxon>
        <taxon>Fusobacteriota</taxon>
        <taxon>Fusobacteriia</taxon>
        <taxon>Fusobacteriales</taxon>
        <taxon>Fusobacteriaceae</taxon>
        <taxon>Fusobacterium</taxon>
    </lineage>
</organism>
<keyword evidence="1" id="KW-0175">Coiled coil</keyword>
<keyword evidence="2" id="KW-1133">Transmembrane helix</keyword>
<evidence type="ECO:0008006" key="5">
    <source>
        <dbReference type="Google" id="ProtNLM"/>
    </source>
</evidence>